<comment type="caution">
    <text evidence="1">The sequence shown here is derived from an EMBL/GenBank/DDBJ whole genome shotgun (WGS) entry which is preliminary data.</text>
</comment>
<reference evidence="1" key="1">
    <citation type="submission" date="2018-03" db="EMBL/GenBank/DDBJ databases">
        <title>Cross-interface Injection: A General Nanoliter Liquid Handling Method Applied to Single Cells Genome Amplification Automated Nanoliter Liquid Handling Applied to Single Cell Multiple Displacement Amplification.</title>
        <authorList>
            <person name="Yun J."/>
            <person name="Xu P."/>
            <person name="Xu J."/>
            <person name="Dai X."/>
            <person name="Wang Y."/>
            <person name="Zheng X."/>
            <person name="Cao C."/>
            <person name="Yi Q."/>
            <person name="Zhu Y."/>
            <person name="Wang L."/>
            <person name="Dong Z."/>
            <person name="Huang Y."/>
            <person name="Huang L."/>
            <person name="Du W."/>
        </authorList>
    </citation>
    <scope>NUCLEOTIDE SEQUENCE [LARGE SCALE GENOMIC DNA]</scope>
    <source>
        <strain evidence="1">Z-D3-2</strain>
    </source>
</reference>
<evidence type="ECO:0000313" key="1">
    <source>
        <dbReference type="EMBL" id="PTB85975.1"/>
    </source>
</evidence>
<protein>
    <submittedName>
        <fullName evidence="1">Uncharacterized protein</fullName>
    </submittedName>
</protein>
<sequence>MPNRITPIFYLLLILLLLVAGIVMLTKIEDVPDSAPSVADTSTTEVIEHSRSMPNIYIDQIIAPANAENRKELYADLLTICQEEGVSIKALTDTEMSQLGTIRLQRWIDENRTAYRLESWDYQLEEPQQQPHCHFQLISSGRHVMIDAEGLTGINLNDNQPYEIAPLTNMDASLLLRSPARQDKISTGQLREVAGQPCVESTIADYEEAITCTWTGGVAWGFEPESDGIESVSDTHHYALFRSIVLQQDPAGNVLDKISTVTFNIGNKLDEAAMQPAPATASPAEQP</sequence>
<name>A0A2T4CWQ7_9GAMM</name>
<gene>
    <name evidence="1" type="ORF">C9940_04280</name>
</gene>
<organism evidence="1">
    <name type="scientific">Pseudidiomarina aestuarii</name>
    <dbReference type="NCBI Taxonomy" id="624146"/>
    <lineage>
        <taxon>Bacteria</taxon>
        <taxon>Pseudomonadati</taxon>
        <taxon>Pseudomonadota</taxon>
        <taxon>Gammaproteobacteria</taxon>
        <taxon>Alteromonadales</taxon>
        <taxon>Idiomarinaceae</taxon>
        <taxon>Pseudidiomarina</taxon>
    </lineage>
</organism>
<proteinExistence type="predicted"/>
<dbReference type="AlphaFoldDB" id="A0A2T4CWQ7"/>
<dbReference type="EMBL" id="PYVN01000053">
    <property type="protein sequence ID" value="PTB85975.1"/>
    <property type="molecule type" value="Genomic_DNA"/>
</dbReference>
<accession>A0A2T4CWQ7</accession>